<dbReference type="Proteomes" id="UP000580825">
    <property type="component" value="Unassembled WGS sequence"/>
</dbReference>
<evidence type="ECO:0000256" key="10">
    <source>
        <dbReference type="SAM" id="Coils"/>
    </source>
</evidence>
<accession>A0A7L1Y2S7</accession>
<keyword evidence="12" id="KW-1185">Reference proteome</keyword>
<dbReference type="Pfam" id="PF25762">
    <property type="entry name" value="HAUS1"/>
    <property type="match status" value="1"/>
</dbReference>
<keyword evidence="5" id="KW-0493">Microtubule</keyword>
<evidence type="ECO:0000313" key="11">
    <source>
        <dbReference type="EMBL" id="NXP16891.1"/>
    </source>
</evidence>
<protein>
    <submittedName>
        <fullName evidence="11">HAUS1 protein</fullName>
    </submittedName>
</protein>
<evidence type="ECO:0000256" key="4">
    <source>
        <dbReference type="ARBA" id="ARBA00022618"/>
    </source>
</evidence>
<dbReference type="PRINTS" id="PR02087">
    <property type="entry name" value="HAUSAUGMINL1"/>
</dbReference>
<keyword evidence="9" id="KW-0131">Cell cycle</keyword>
<dbReference type="InterPro" id="IPR026243">
    <property type="entry name" value="HAUS1"/>
</dbReference>
<keyword evidence="7 10" id="KW-0175">Coiled coil</keyword>
<keyword evidence="3" id="KW-0963">Cytoplasm</keyword>
<name>A0A7L1Y2S7_9PASS</name>
<dbReference type="PANTHER" id="PTHR31570">
    <property type="entry name" value="HAUS AUGMIN-LIKE COMPLEX SUBUNIT 1"/>
    <property type="match status" value="1"/>
</dbReference>
<feature type="coiled-coil region" evidence="10">
    <location>
        <begin position="109"/>
        <end position="192"/>
    </location>
</feature>
<reference evidence="11 12" key="1">
    <citation type="submission" date="2019-09" db="EMBL/GenBank/DDBJ databases">
        <title>Bird 10,000 Genomes (B10K) Project - Family phase.</title>
        <authorList>
            <person name="Zhang G."/>
        </authorList>
    </citation>
    <scope>NUCLEOTIDE SEQUENCE [LARGE SCALE GENOMIC DNA]</scope>
    <source>
        <strain evidence="11">B10K-DU-002-46</strain>
        <tissue evidence="11">Muscle</tissue>
    </source>
</reference>
<dbReference type="AlphaFoldDB" id="A0A7L1Y2S7"/>
<gene>
    <name evidence="11" type="primary">Haus1</name>
    <name evidence="11" type="ORF">SCYSUP_R11863</name>
</gene>
<dbReference type="GO" id="GO:0005874">
    <property type="term" value="C:microtubule"/>
    <property type="evidence" value="ECO:0007669"/>
    <property type="project" value="UniProtKB-KW"/>
</dbReference>
<evidence type="ECO:0000256" key="9">
    <source>
        <dbReference type="ARBA" id="ARBA00023306"/>
    </source>
</evidence>
<dbReference type="GO" id="GO:0005819">
    <property type="term" value="C:spindle"/>
    <property type="evidence" value="ECO:0007669"/>
    <property type="project" value="UniProtKB-SubCell"/>
</dbReference>
<evidence type="ECO:0000256" key="1">
    <source>
        <dbReference type="ARBA" id="ARBA00004186"/>
    </source>
</evidence>
<evidence type="ECO:0000256" key="5">
    <source>
        <dbReference type="ARBA" id="ARBA00022701"/>
    </source>
</evidence>
<feature type="non-terminal residue" evidence="11">
    <location>
        <position position="1"/>
    </location>
</feature>
<comment type="subcellular location">
    <subcellularLocation>
        <location evidence="1">Cytoplasm</location>
        <location evidence="1">Cytoskeleton</location>
        <location evidence="1">Spindle</location>
    </subcellularLocation>
</comment>
<dbReference type="EMBL" id="VXBX01000504">
    <property type="protein sequence ID" value="NXP16891.1"/>
    <property type="molecule type" value="Genomic_DNA"/>
</dbReference>
<evidence type="ECO:0000256" key="7">
    <source>
        <dbReference type="ARBA" id="ARBA00023054"/>
    </source>
</evidence>
<dbReference type="GO" id="GO:0051225">
    <property type="term" value="P:spindle assembly"/>
    <property type="evidence" value="ECO:0007669"/>
    <property type="project" value="InterPro"/>
</dbReference>
<evidence type="ECO:0000256" key="3">
    <source>
        <dbReference type="ARBA" id="ARBA00022490"/>
    </source>
</evidence>
<evidence type="ECO:0000256" key="6">
    <source>
        <dbReference type="ARBA" id="ARBA00022776"/>
    </source>
</evidence>
<dbReference type="GO" id="GO:0007098">
    <property type="term" value="P:centrosome cycle"/>
    <property type="evidence" value="ECO:0007669"/>
    <property type="project" value="TreeGrafter"/>
</dbReference>
<dbReference type="PANTHER" id="PTHR31570:SF1">
    <property type="entry name" value="HAUS AUGMIN-LIKE COMPLEX SUBUNIT 1"/>
    <property type="match status" value="1"/>
</dbReference>
<comment type="caution">
    <text evidence="11">The sequence shown here is derived from an EMBL/GenBank/DDBJ whole genome shotgun (WGS) entry which is preliminary data.</text>
</comment>
<keyword evidence="8" id="KW-0206">Cytoskeleton</keyword>
<dbReference type="GO" id="GO:0070652">
    <property type="term" value="C:HAUS complex"/>
    <property type="evidence" value="ECO:0007669"/>
    <property type="project" value="InterPro"/>
</dbReference>
<evidence type="ECO:0000256" key="2">
    <source>
        <dbReference type="ARBA" id="ARBA00005479"/>
    </source>
</evidence>
<keyword evidence="6" id="KW-0498">Mitosis</keyword>
<sequence>QVDLWLKKIYGDRPIPTYEVNERTVDILYDLMERSEARDRDVSLLIEDMEDQKTAYKAETKEMQDILQNLGLSLDSLSRKATTSLSDLVRSAMILETKDTSLTSFFCAINNMDSELFEMESKNREIQQELNTLKKKLTSVLMMDKRILEDIKNIKKSQKAEIAALACQSSTMKFLSGKRLELKSRIRNVEEKLVGRGLNGFLTHKALVQLSE</sequence>
<evidence type="ECO:0000256" key="8">
    <source>
        <dbReference type="ARBA" id="ARBA00023212"/>
    </source>
</evidence>
<dbReference type="GO" id="GO:0051301">
    <property type="term" value="P:cell division"/>
    <property type="evidence" value="ECO:0007669"/>
    <property type="project" value="UniProtKB-KW"/>
</dbReference>
<evidence type="ECO:0000313" key="12">
    <source>
        <dbReference type="Proteomes" id="UP000580825"/>
    </source>
</evidence>
<dbReference type="GO" id="GO:0005829">
    <property type="term" value="C:cytosol"/>
    <property type="evidence" value="ECO:0007669"/>
    <property type="project" value="TreeGrafter"/>
</dbReference>
<organism evidence="11 12">
    <name type="scientific">Scytalopus superciliaris</name>
    <dbReference type="NCBI Taxonomy" id="312124"/>
    <lineage>
        <taxon>Eukaryota</taxon>
        <taxon>Metazoa</taxon>
        <taxon>Chordata</taxon>
        <taxon>Craniata</taxon>
        <taxon>Vertebrata</taxon>
        <taxon>Euteleostomi</taxon>
        <taxon>Archelosauria</taxon>
        <taxon>Archosauria</taxon>
        <taxon>Dinosauria</taxon>
        <taxon>Saurischia</taxon>
        <taxon>Theropoda</taxon>
        <taxon>Coelurosauria</taxon>
        <taxon>Aves</taxon>
        <taxon>Neognathae</taxon>
        <taxon>Neoaves</taxon>
        <taxon>Telluraves</taxon>
        <taxon>Australaves</taxon>
        <taxon>Passeriformes</taxon>
        <taxon>Rhinocryptidae</taxon>
        <taxon>Scytalopus</taxon>
    </lineage>
</organism>
<keyword evidence="4" id="KW-0132">Cell division</keyword>
<feature type="non-terminal residue" evidence="11">
    <location>
        <position position="212"/>
    </location>
</feature>
<comment type="similarity">
    <text evidence="2">Belongs to the HAUS1 family.</text>
</comment>
<proteinExistence type="inferred from homology"/>